<reference evidence="2 3" key="1">
    <citation type="submission" date="2022-06" db="EMBL/GenBank/DDBJ databases">
        <title>Isolation of gut microbiota from human fecal samples.</title>
        <authorList>
            <person name="Pamer E.G."/>
            <person name="Barat B."/>
            <person name="Waligurski E."/>
            <person name="Medina S."/>
            <person name="Paddock L."/>
            <person name="Mostad J."/>
        </authorList>
    </citation>
    <scope>NUCLEOTIDE SEQUENCE [LARGE SCALE GENOMIC DNA]</scope>
    <source>
        <strain evidence="2 3">DFI.9.73</strain>
    </source>
</reference>
<dbReference type="Pfam" id="PF00702">
    <property type="entry name" value="Hydrolase"/>
    <property type="match status" value="1"/>
</dbReference>
<dbReference type="SFLD" id="SFLDS00003">
    <property type="entry name" value="Haloacid_Dehalogenase"/>
    <property type="match status" value="1"/>
</dbReference>
<dbReference type="PRINTS" id="PR00413">
    <property type="entry name" value="HADHALOGNASE"/>
</dbReference>
<evidence type="ECO:0000313" key="3">
    <source>
        <dbReference type="Proteomes" id="UP001524473"/>
    </source>
</evidence>
<keyword evidence="3" id="KW-1185">Reference proteome</keyword>
<protein>
    <submittedName>
        <fullName evidence="2">Beta-phosphoglucomutase</fullName>
        <ecNumber evidence="2">5.4.2.6</ecNumber>
    </submittedName>
</protein>
<dbReference type="EMBL" id="JANFZH010000044">
    <property type="protein sequence ID" value="MCQ4841316.1"/>
    <property type="molecule type" value="Genomic_DNA"/>
</dbReference>
<dbReference type="GO" id="GO:0008801">
    <property type="term" value="F:beta-phosphoglucomutase activity"/>
    <property type="evidence" value="ECO:0007669"/>
    <property type="project" value="UniProtKB-EC"/>
</dbReference>
<dbReference type="Proteomes" id="UP001524473">
    <property type="component" value="Unassembled WGS sequence"/>
</dbReference>
<dbReference type="NCBIfam" id="TIGR01509">
    <property type="entry name" value="HAD-SF-IA-v3"/>
    <property type="match status" value="1"/>
</dbReference>
<dbReference type="NCBIfam" id="TIGR01549">
    <property type="entry name" value="HAD-SF-IA-v1"/>
    <property type="match status" value="1"/>
</dbReference>
<dbReference type="InterPro" id="IPR006439">
    <property type="entry name" value="HAD-SF_hydro_IA"/>
</dbReference>
<dbReference type="CDD" id="cd02598">
    <property type="entry name" value="HAD_BPGM"/>
    <property type="match status" value="1"/>
</dbReference>
<dbReference type="Gene3D" id="3.40.50.1000">
    <property type="entry name" value="HAD superfamily/HAD-like"/>
    <property type="match status" value="1"/>
</dbReference>
<sequence>MKKGVIFDLDGVIVSTDGLHYKAWKQMADREGIYFDQVINNRLRGVSRMESLAIILERAEKTYTDEEKLEMASMKNELYRESLSTLTPNDILPGVTPVLEKLRAMGVKLAIGSSSRNTPAILKQIGLGDFFDAVADGNQIQNSKPDPEVFLLAAKLLGLPPEECVVVEDAFAGIDAAKAGGMKALGVGDASRYEKADITAPTLAEIAPEKLIE</sequence>
<name>A0ABT1S308_9FIRM</name>
<dbReference type="GeneID" id="90531247"/>
<dbReference type="InterPro" id="IPR036412">
    <property type="entry name" value="HAD-like_sf"/>
</dbReference>
<dbReference type="Gene3D" id="1.10.150.240">
    <property type="entry name" value="Putative phosphatase, domain 2"/>
    <property type="match status" value="1"/>
</dbReference>
<dbReference type="SFLD" id="SFLDG01135">
    <property type="entry name" value="C1.5.6:_HAD__Beta-PGM__Phospha"/>
    <property type="match status" value="1"/>
</dbReference>
<dbReference type="PANTHER" id="PTHR43481:SF4">
    <property type="entry name" value="GLYCEROL-1-PHOSPHATE PHOSPHOHYDROLASE 1-RELATED"/>
    <property type="match status" value="1"/>
</dbReference>
<dbReference type="EC" id="5.4.2.6" evidence="2"/>
<dbReference type="SFLD" id="SFLDG01129">
    <property type="entry name" value="C1.5:_HAD__Beta-PGM__Phosphata"/>
    <property type="match status" value="1"/>
</dbReference>
<evidence type="ECO:0000256" key="1">
    <source>
        <dbReference type="ARBA" id="ARBA00006171"/>
    </source>
</evidence>
<dbReference type="InterPro" id="IPR010972">
    <property type="entry name" value="Beta-PGM"/>
</dbReference>
<dbReference type="InterPro" id="IPR023214">
    <property type="entry name" value="HAD_sf"/>
</dbReference>
<dbReference type="SUPFAM" id="SSF56784">
    <property type="entry name" value="HAD-like"/>
    <property type="match status" value="1"/>
</dbReference>
<dbReference type="InterPro" id="IPR010976">
    <property type="entry name" value="B-phosphoglucomutase_hydrolase"/>
</dbReference>
<accession>A0ABT1S308</accession>
<gene>
    <name evidence="2" type="primary">pgmB</name>
    <name evidence="2" type="ORF">NE695_15485</name>
</gene>
<comment type="similarity">
    <text evidence="1">Belongs to the HAD-like hydrolase superfamily. CbbY/CbbZ/Gph/YieH family.</text>
</comment>
<dbReference type="InterPro" id="IPR023198">
    <property type="entry name" value="PGP-like_dom2"/>
</dbReference>
<organism evidence="2 3">
    <name type="scientific">Neglectibacter timonensis</name>
    <dbReference type="NCBI Taxonomy" id="1776382"/>
    <lineage>
        <taxon>Bacteria</taxon>
        <taxon>Bacillati</taxon>
        <taxon>Bacillota</taxon>
        <taxon>Clostridia</taxon>
        <taxon>Eubacteriales</taxon>
        <taxon>Oscillospiraceae</taxon>
        <taxon>Neglectibacter</taxon>
    </lineage>
</organism>
<dbReference type="PANTHER" id="PTHR43481">
    <property type="entry name" value="FRUCTOSE-1-PHOSPHATE PHOSPHATASE"/>
    <property type="match status" value="1"/>
</dbReference>
<dbReference type="RefSeq" id="WP_066860733.1">
    <property type="nucleotide sequence ID" value="NZ_CABKVV010000010.1"/>
</dbReference>
<evidence type="ECO:0000313" key="2">
    <source>
        <dbReference type="EMBL" id="MCQ4841316.1"/>
    </source>
</evidence>
<dbReference type="InterPro" id="IPR051806">
    <property type="entry name" value="HAD-like_SPP"/>
</dbReference>
<dbReference type="NCBIfam" id="TIGR02009">
    <property type="entry name" value="PGMB-YQAB-SF"/>
    <property type="match status" value="1"/>
</dbReference>
<keyword evidence="2" id="KW-0413">Isomerase</keyword>
<proteinExistence type="inferred from homology"/>
<dbReference type="NCBIfam" id="TIGR01990">
    <property type="entry name" value="bPGM"/>
    <property type="match status" value="1"/>
</dbReference>
<comment type="caution">
    <text evidence="2">The sequence shown here is derived from an EMBL/GenBank/DDBJ whole genome shotgun (WGS) entry which is preliminary data.</text>
</comment>